<dbReference type="PANTHER" id="PTHR39321">
    <property type="entry name" value="NICOTINATE-NUCLEOTIDE ADENYLYLTRANSFERASE-RELATED"/>
    <property type="match status" value="1"/>
</dbReference>
<dbReference type="InterPro" id="IPR014729">
    <property type="entry name" value="Rossmann-like_a/b/a_fold"/>
</dbReference>
<evidence type="ECO:0000256" key="11">
    <source>
        <dbReference type="HAMAP-Rule" id="MF_00244"/>
    </source>
</evidence>
<feature type="region of interest" description="Disordered" evidence="12">
    <location>
        <begin position="208"/>
        <end position="241"/>
    </location>
</feature>
<evidence type="ECO:0000256" key="8">
    <source>
        <dbReference type="ARBA" id="ARBA00022840"/>
    </source>
</evidence>
<keyword evidence="5 11" id="KW-0808">Transferase</keyword>
<evidence type="ECO:0000256" key="3">
    <source>
        <dbReference type="ARBA" id="ARBA00009014"/>
    </source>
</evidence>
<name>A0ABS5V4L6_9GAMM</name>
<comment type="caution">
    <text evidence="14">The sequence shown here is derived from an EMBL/GenBank/DDBJ whole genome shotgun (WGS) entry which is preliminary data.</text>
</comment>
<feature type="compositionally biased region" description="Polar residues" evidence="12">
    <location>
        <begin position="1"/>
        <end position="10"/>
    </location>
</feature>
<evidence type="ECO:0000259" key="13">
    <source>
        <dbReference type="Pfam" id="PF01467"/>
    </source>
</evidence>
<dbReference type="Proteomes" id="UP001195903">
    <property type="component" value="Unassembled WGS sequence"/>
</dbReference>
<comment type="pathway">
    <text evidence="2 11">Cofactor biosynthesis; NAD(+) biosynthesis; deamido-NAD(+) from nicotinate D-ribonucleotide: step 1/1.</text>
</comment>
<sequence length="293" mass="33153">MTASPRSSLKQPLEQPNELKQNNELQQNELHQNEPHQAEPKEIGPPVRHTLLLGGTFDPPHQGHIAPLLTLLRQWPFDDCWLMPNRIPPHKPGPHASNADRLAMLQSLCALHPALSVCELELERDEPSYTVATLTQLGELYPERRFYFVMGMDSFLNLPLWYKWQSLFSLCHILLCARPGYRLEPEHPMAKVLKERAYPAIALQENTNQKCTEQTSTEQTSTEQTSAAQNEDRQASNTAKLPDAPCGRIIVADIDELDVSSSAIREALMQGRAMPDEVPEAVGRIIRERGLYR</sequence>
<evidence type="ECO:0000313" key="14">
    <source>
        <dbReference type="EMBL" id="MBT1444634.1"/>
    </source>
</evidence>
<dbReference type="RefSeq" id="WP_214506846.1">
    <property type="nucleotide sequence ID" value="NZ_JAHEPS010000003.1"/>
</dbReference>
<evidence type="ECO:0000256" key="10">
    <source>
        <dbReference type="ARBA" id="ARBA00048721"/>
    </source>
</evidence>
<feature type="compositionally biased region" description="Low complexity" evidence="12">
    <location>
        <begin position="13"/>
        <end position="30"/>
    </location>
</feature>
<dbReference type="SUPFAM" id="SSF52374">
    <property type="entry name" value="Nucleotidylyl transferase"/>
    <property type="match status" value="1"/>
</dbReference>
<organism evidence="14 15">
    <name type="scientific">Shewanella jiangmenensis</name>
    <dbReference type="NCBI Taxonomy" id="2837387"/>
    <lineage>
        <taxon>Bacteria</taxon>
        <taxon>Pseudomonadati</taxon>
        <taxon>Pseudomonadota</taxon>
        <taxon>Gammaproteobacteria</taxon>
        <taxon>Alteromonadales</taxon>
        <taxon>Shewanellaceae</taxon>
        <taxon>Shewanella</taxon>
    </lineage>
</organism>
<comment type="similarity">
    <text evidence="3 11">Belongs to the NadD family.</text>
</comment>
<gene>
    <name evidence="11 14" type="primary">nadD</name>
    <name evidence="14" type="ORF">KJI95_08865</name>
</gene>
<dbReference type="EMBL" id="JAHEPS010000003">
    <property type="protein sequence ID" value="MBT1444634.1"/>
    <property type="molecule type" value="Genomic_DNA"/>
</dbReference>
<feature type="domain" description="Cytidyltransferase-like" evidence="13">
    <location>
        <begin position="52"/>
        <end position="266"/>
    </location>
</feature>
<dbReference type="Gene3D" id="3.40.50.620">
    <property type="entry name" value="HUPs"/>
    <property type="match status" value="1"/>
</dbReference>
<evidence type="ECO:0000256" key="5">
    <source>
        <dbReference type="ARBA" id="ARBA00022679"/>
    </source>
</evidence>
<dbReference type="NCBIfam" id="TIGR00482">
    <property type="entry name" value="nicotinate (nicotinamide) nucleotide adenylyltransferase"/>
    <property type="match status" value="1"/>
</dbReference>
<comment type="function">
    <text evidence="1 11">Catalyzes the reversible adenylation of nicotinate mononucleotide (NaMN) to nicotinic acid adenine dinucleotide (NaAD).</text>
</comment>
<comment type="catalytic activity">
    <reaction evidence="10 11">
        <text>nicotinate beta-D-ribonucleotide + ATP + H(+) = deamido-NAD(+) + diphosphate</text>
        <dbReference type="Rhea" id="RHEA:22860"/>
        <dbReference type="ChEBI" id="CHEBI:15378"/>
        <dbReference type="ChEBI" id="CHEBI:30616"/>
        <dbReference type="ChEBI" id="CHEBI:33019"/>
        <dbReference type="ChEBI" id="CHEBI:57502"/>
        <dbReference type="ChEBI" id="CHEBI:58437"/>
        <dbReference type="EC" id="2.7.7.18"/>
    </reaction>
</comment>
<evidence type="ECO:0000256" key="2">
    <source>
        <dbReference type="ARBA" id="ARBA00005019"/>
    </source>
</evidence>
<keyword evidence="4 11" id="KW-0662">Pyridine nucleotide biosynthesis</keyword>
<keyword evidence="15" id="KW-1185">Reference proteome</keyword>
<protein>
    <recommendedName>
        <fullName evidence="11">Probable nicotinate-nucleotide adenylyltransferase</fullName>
        <ecNumber evidence="11">2.7.7.18</ecNumber>
    </recommendedName>
    <alternativeName>
        <fullName evidence="11">Deamido-NAD(+) diphosphorylase</fullName>
    </alternativeName>
    <alternativeName>
        <fullName evidence="11">Deamido-NAD(+) pyrophosphorylase</fullName>
    </alternativeName>
    <alternativeName>
        <fullName evidence="11">Nicotinate mononucleotide adenylyltransferase</fullName>
        <shortName evidence="11">NaMN adenylyltransferase</shortName>
    </alternativeName>
</protein>
<feature type="compositionally biased region" description="Basic and acidic residues" evidence="12">
    <location>
        <begin position="31"/>
        <end position="42"/>
    </location>
</feature>
<evidence type="ECO:0000256" key="7">
    <source>
        <dbReference type="ARBA" id="ARBA00022741"/>
    </source>
</evidence>
<dbReference type="Pfam" id="PF01467">
    <property type="entry name" value="CTP_transf_like"/>
    <property type="match status" value="1"/>
</dbReference>
<evidence type="ECO:0000313" key="15">
    <source>
        <dbReference type="Proteomes" id="UP001195903"/>
    </source>
</evidence>
<evidence type="ECO:0000256" key="1">
    <source>
        <dbReference type="ARBA" id="ARBA00002324"/>
    </source>
</evidence>
<dbReference type="InterPro" id="IPR004821">
    <property type="entry name" value="Cyt_trans-like"/>
</dbReference>
<keyword evidence="7 11" id="KW-0547">Nucleotide-binding</keyword>
<dbReference type="CDD" id="cd02165">
    <property type="entry name" value="NMNAT"/>
    <property type="match status" value="1"/>
</dbReference>
<dbReference type="EC" id="2.7.7.18" evidence="11"/>
<dbReference type="GO" id="GO:0016779">
    <property type="term" value="F:nucleotidyltransferase activity"/>
    <property type="evidence" value="ECO:0007669"/>
    <property type="project" value="UniProtKB-KW"/>
</dbReference>
<keyword evidence="6 11" id="KW-0548">Nucleotidyltransferase</keyword>
<proteinExistence type="inferred from homology"/>
<keyword evidence="8 11" id="KW-0067">ATP-binding</keyword>
<evidence type="ECO:0000256" key="9">
    <source>
        <dbReference type="ARBA" id="ARBA00023027"/>
    </source>
</evidence>
<feature type="region of interest" description="Disordered" evidence="12">
    <location>
        <begin position="1"/>
        <end position="49"/>
    </location>
</feature>
<accession>A0ABS5V4L6</accession>
<reference evidence="14 15" key="1">
    <citation type="submission" date="2021-05" db="EMBL/GenBank/DDBJ databases">
        <title>Shewanella sp. JM162201.</title>
        <authorList>
            <person name="Xu S."/>
            <person name="Li A."/>
        </authorList>
    </citation>
    <scope>NUCLEOTIDE SEQUENCE [LARGE SCALE GENOMIC DNA]</scope>
    <source>
        <strain evidence="14 15">JM162201</strain>
    </source>
</reference>
<evidence type="ECO:0000256" key="12">
    <source>
        <dbReference type="SAM" id="MobiDB-lite"/>
    </source>
</evidence>
<feature type="compositionally biased region" description="Low complexity" evidence="12">
    <location>
        <begin position="212"/>
        <end position="226"/>
    </location>
</feature>
<dbReference type="InterPro" id="IPR005248">
    <property type="entry name" value="NadD/NMNAT"/>
</dbReference>
<dbReference type="PANTHER" id="PTHR39321:SF3">
    <property type="entry name" value="PHOSPHOPANTETHEINE ADENYLYLTRANSFERASE"/>
    <property type="match status" value="1"/>
</dbReference>
<evidence type="ECO:0000256" key="6">
    <source>
        <dbReference type="ARBA" id="ARBA00022695"/>
    </source>
</evidence>
<evidence type="ECO:0000256" key="4">
    <source>
        <dbReference type="ARBA" id="ARBA00022642"/>
    </source>
</evidence>
<dbReference type="HAMAP" id="MF_00244">
    <property type="entry name" value="NaMN_adenylyltr"/>
    <property type="match status" value="1"/>
</dbReference>
<keyword evidence="9 11" id="KW-0520">NAD</keyword>